<dbReference type="InterPro" id="IPR017141">
    <property type="entry name" value="Pept_M20_carboxypep"/>
</dbReference>
<gene>
    <name evidence="8" type="ORF">AAFC00_001261</name>
</gene>
<evidence type="ECO:0000256" key="6">
    <source>
        <dbReference type="SAM" id="Phobius"/>
    </source>
</evidence>
<comment type="caution">
    <text evidence="8">The sequence shown here is derived from an EMBL/GenBank/DDBJ whole genome shotgun (WGS) entry which is preliminary data.</text>
</comment>
<dbReference type="RefSeq" id="XP_069203896.1">
    <property type="nucleotide sequence ID" value="XM_069340430.1"/>
</dbReference>
<dbReference type="InterPro" id="IPR036264">
    <property type="entry name" value="Bact_exopeptidase_dim_dom"/>
</dbReference>
<dbReference type="EMBL" id="JBFMKM010000003">
    <property type="protein sequence ID" value="KAL1311047.1"/>
    <property type="molecule type" value="Genomic_DNA"/>
</dbReference>
<keyword evidence="2" id="KW-0645">Protease</keyword>
<proteinExistence type="inferred from homology"/>
<dbReference type="PROSITE" id="PS00759">
    <property type="entry name" value="ARGE_DAPE_CPG2_2"/>
    <property type="match status" value="1"/>
</dbReference>
<comment type="similarity">
    <text evidence="1">Belongs to the peptidase M20A family.</text>
</comment>
<keyword evidence="5" id="KW-0862">Zinc</keyword>
<dbReference type="Gene3D" id="3.40.630.10">
    <property type="entry name" value="Zn peptidases"/>
    <property type="match status" value="1"/>
</dbReference>
<dbReference type="GeneID" id="95974964"/>
<evidence type="ECO:0000256" key="2">
    <source>
        <dbReference type="ARBA" id="ARBA00022670"/>
    </source>
</evidence>
<dbReference type="PIRSF" id="PIRSF037217">
    <property type="entry name" value="Carboxypeptidase_S"/>
    <property type="match status" value="1"/>
</dbReference>
<dbReference type="InterPro" id="IPR002933">
    <property type="entry name" value="Peptidase_M20"/>
</dbReference>
<evidence type="ECO:0000313" key="9">
    <source>
        <dbReference type="Proteomes" id="UP001562354"/>
    </source>
</evidence>
<name>A0ABR3PNN7_9PEZI</name>
<protein>
    <recommendedName>
        <fullName evidence="7">Peptidase M20 dimerisation domain-containing protein</fullName>
    </recommendedName>
</protein>
<organism evidence="8 9">
    <name type="scientific">Neodothiora populina</name>
    <dbReference type="NCBI Taxonomy" id="2781224"/>
    <lineage>
        <taxon>Eukaryota</taxon>
        <taxon>Fungi</taxon>
        <taxon>Dikarya</taxon>
        <taxon>Ascomycota</taxon>
        <taxon>Pezizomycotina</taxon>
        <taxon>Dothideomycetes</taxon>
        <taxon>Dothideomycetidae</taxon>
        <taxon>Dothideales</taxon>
        <taxon>Dothioraceae</taxon>
        <taxon>Neodothiora</taxon>
    </lineage>
</organism>
<dbReference type="SUPFAM" id="SSF55031">
    <property type="entry name" value="Bacterial exopeptidase dimerisation domain"/>
    <property type="match status" value="1"/>
</dbReference>
<dbReference type="InterPro" id="IPR001261">
    <property type="entry name" value="ArgE/DapE_CS"/>
</dbReference>
<evidence type="ECO:0000256" key="1">
    <source>
        <dbReference type="ARBA" id="ARBA00006247"/>
    </source>
</evidence>
<dbReference type="Gene3D" id="1.10.150.900">
    <property type="match status" value="1"/>
</dbReference>
<dbReference type="Proteomes" id="UP001562354">
    <property type="component" value="Unassembled WGS sequence"/>
</dbReference>
<keyword evidence="4" id="KW-0378">Hydrolase</keyword>
<evidence type="ECO:0000259" key="7">
    <source>
        <dbReference type="Pfam" id="PF07687"/>
    </source>
</evidence>
<reference evidence="8 9" key="1">
    <citation type="submission" date="2024-07" db="EMBL/GenBank/DDBJ databases">
        <title>Draft sequence of the Neodothiora populina.</title>
        <authorList>
            <person name="Drown D.D."/>
            <person name="Schuette U.S."/>
            <person name="Buechlein A.B."/>
            <person name="Rusch D.R."/>
            <person name="Winton L.W."/>
            <person name="Adams G.A."/>
        </authorList>
    </citation>
    <scope>NUCLEOTIDE SEQUENCE [LARGE SCALE GENOMIC DNA]</scope>
    <source>
        <strain evidence="8 9">CPC 39397</strain>
    </source>
</reference>
<dbReference type="InterPro" id="IPR011650">
    <property type="entry name" value="Peptidase_M20_dimer"/>
</dbReference>
<sequence length="554" mass="61847">MAWHENLAWHRLLLFMVVVFGLLTAVSTVFKHYKPLNLESQDSLLKEPEWCAIPEPLIAADDGMAISESFVNETFLAQQVERLSAAVKVATISYNDNGDPDADARWSSFKELHDVLRSKFPKVHEKTELEKVNTFGLLYTLKGSSPDLQPIIFMAHQDVVPVTDPSTWTHPPFDGHYDGRWLWGRGSVDCKNNLVGLLSALEELLQQGFLNKRTIMLSFGYDEETGGQRGAKSLAAHIEKIYGSQSVAMILDEGGMGIEQINDIAYARPGVAEKGFVDLVLQLQMTGGHSSAPPPHTAIGVMSLFIQELEENPMPPNLDLNNPFRNYLECQAQYSPGSVESWLPKELRSGKDLAERLIDSRGDTVRWAFQTSQSVDVISGGVADNVVPESVEVVVNYRVLPTDNTDNMFRTIADFLAPIAHDFKVGVNGFGYTDIDTGNGVLNITTKDELPPSPITPTGSDIPYWRVFAGTIRSVFEKRDPTVTMVVPVGDIMTGNTDTVHYWNLSRNIYRFSPRWSGTTKGVHTVDERIDMRAHVEAVRLYYDLMRNLQLVED</sequence>
<keyword evidence="9" id="KW-1185">Reference proteome</keyword>
<keyword evidence="6" id="KW-1133">Transmembrane helix</keyword>
<keyword evidence="3" id="KW-0479">Metal-binding</keyword>
<dbReference type="PANTHER" id="PTHR45962">
    <property type="entry name" value="N-FATTY-ACYL-AMINO ACID SYNTHASE/HYDROLASE PM20D1"/>
    <property type="match status" value="1"/>
</dbReference>
<dbReference type="Pfam" id="PF01546">
    <property type="entry name" value="Peptidase_M20"/>
    <property type="match status" value="1"/>
</dbReference>
<feature type="transmembrane region" description="Helical" evidence="6">
    <location>
        <begin position="12"/>
        <end position="30"/>
    </location>
</feature>
<keyword evidence="6" id="KW-0472">Membrane</keyword>
<evidence type="ECO:0000256" key="3">
    <source>
        <dbReference type="ARBA" id="ARBA00022723"/>
    </source>
</evidence>
<dbReference type="Pfam" id="PF07687">
    <property type="entry name" value="M20_dimer"/>
    <property type="match status" value="1"/>
</dbReference>
<evidence type="ECO:0000256" key="4">
    <source>
        <dbReference type="ARBA" id="ARBA00022801"/>
    </source>
</evidence>
<dbReference type="Gene3D" id="3.30.70.360">
    <property type="match status" value="1"/>
</dbReference>
<evidence type="ECO:0000256" key="5">
    <source>
        <dbReference type="ARBA" id="ARBA00022833"/>
    </source>
</evidence>
<dbReference type="PANTHER" id="PTHR45962:SF1">
    <property type="entry name" value="N-FATTY-ACYL-AMINO ACID SYNTHASE_HYDROLASE PM20D1"/>
    <property type="match status" value="1"/>
</dbReference>
<dbReference type="InterPro" id="IPR047177">
    <property type="entry name" value="Pept_M20A"/>
</dbReference>
<dbReference type="CDD" id="cd05674">
    <property type="entry name" value="M20_yscS"/>
    <property type="match status" value="1"/>
</dbReference>
<accession>A0ABR3PNN7</accession>
<keyword evidence="6" id="KW-0812">Transmembrane</keyword>
<evidence type="ECO:0000313" key="8">
    <source>
        <dbReference type="EMBL" id="KAL1311047.1"/>
    </source>
</evidence>
<feature type="domain" description="Peptidase M20 dimerisation" evidence="7">
    <location>
        <begin position="272"/>
        <end position="420"/>
    </location>
</feature>
<dbReference type="SUPFAM" id="SSF53187">
    <property type="entry name" value="Zn-dependent exopeptidases"/>
    <property type="match status" value="1"/>
</dbReference>